<dbReference type="RefSeq" id="XP_029231043.1">
    <property type="nucleotide sequence ID" value="XM_029368873.1"/>
</dbReference>
<sequence>MAGVADSLLQLQRLIARAGNEGGADGGSGEEHASETSDGISVRELERRFAGLETELFRQHGLREQARELHQRAERRRRQRQRRQGLRGAWESGTAPEEEAENASYAATAVGGAAAGGARRASSSPGSSALNGSASPLRQEVSAHDVRRRIDGRCVAETETAPRACHPADPDAHLLVDVTDGSARLQGIGVGDSAGGREAVLGSGSGRCAPSFSFAQAYAEDDRQRLLFIVDQLSYILREERRQKEVLLQRVVDPLVRQIEALGRALARQRRENAALRREAERCIDPRRTLRPGGVTRSGKTDSGDDRVLMLLQCCEEQIRRLTELQLPQK</sequence>
<dbReference type="GeneID" id="40315548"/>
<protein>
    <submittedName>
        <fullName evidence="2">Uncharacterized protein</fullName>
    </submittedName>
</protein>
<organism evidence="2 3">
    <name type="scientific">Trypanosoma conorhini</name>
    <dbReference type="NCBI Taxonomy" id="83891"/>
    <lineage>
        <taxon>Eukaryota</taxon>
        <taxon>Discoba</taxon>
        <taxon>Euglenozoa</taxon>
        <taxon>Kinetoplastea</taxon>
        <taxon>Metakinetoplastina</taxon>
        <taxon>Trypanosomatida</taxon>
        <taxon>Trypanosomatidae</taxon>
        <taxon>Trypanosoma</taxon>
    </lineage>
</organism>
<dbReference type="EMBL" id="MKKU01000070">
    <property type="protein sequence ID" value="RNF25837.1"/>
    <property type="molecule type" value="Genomic_DNA"/>
</dbReference>
<dbReference type="AlphaFoldDB" id="A0A3R7NYH9"/>
<keyword evidence="3" id="KW-1185">Reference proteome</keyword>
<gene>
    <name evidence="2" type="ORF">Tco025E_01937</name>
</gene>
<evidence type="ECO:0000313" key="2">
    <source>
        <dbReference type="EMBL" id="RNF25837.1"/>
    </source>
</evidence>
<evidence type="ECO:0000313" key="3">
    <source>
        <dbReference type="Proteomes" id="UP000284403"/>
    </source>
</evidence>
<accession>A0A3R7NYH9</accession>
<evidence type="ECO:0000256" key="1">
    <source>
        <dbReference type="SAM" id="MobiDB-lite"/>
    </source>
</evidence>
<comment type="caution">
    <text evidence="2">The sequence shown here is derived from an EMBL/GenBank/DDBJ whole genome shotgun (WGS) entry which is preliminary data.</text>
</comment>
<name>A0A3R7NYH9_9TRYP</name>
<feature type="compositionally biased region" description="Basic and acidic residues" evidence="1">
    <location>
        <begin position="29"/>
        <end position="42"/>
    </location>
</feature>
<reference evidence="2 3" key="1">
    <citation type="journal article" date="2018" name="BMC Genomics">
        <title>Genomic comparison of Trypanosoma conorhini and Trypanosoma rangeli to Trypanosoma cruzi strains of high and low virulence.</title>
        <authorList>
            <person name="Bradwell K.R."/>
            <person name="Koparde V.N."/>
            <person name="Matveyev A.V."/>
            <person name="Serrano M.G."/>
            <person name="Alves J.M."/>
            <person name="Parikh H."/>
            <person name="Huang B."/>
            <person name="Lee V."/>
            <person name="Espinosa-Alvarez O."/>
            <person name="Ortiz P.A."/>
            <person name="Costa-Martins A.G."/>
            <person name="Teixeira M.M."/>
            <person name="Buck G.A."/>
        </authorList>
    </citation>
    <scope>NUCLEOTIDE SEQUENCE [LARGE SCALE GENOMIC DNA]</scope>
    <source>
        <strain evidence="2 3">025E</strain>
    </source>
</reference>
<feature type="compositionally biased region" description="Low complexity" evidence="1">
    <location>
        <begin position="116"/>
        <end position="135"/>
    </location>
</feature>
<feature type="region of interest" description="Disordered" evidence="1">
    <location>
        <begin position="19"/>
        <end position="42"/>
    </location>
</feature>
<feature type="region of interest" description="Disordered" evidence="1">
    <location>
        <begin position="116"/>
        <end position="144"/>
    </location>
</feature>
<feature type="region of interest" description="Disordered" evidence="1">
    <location>
        <begin position="68"/>
        <end position="103"/>
    </location>
</feature>
<dbReference type="OrthoDB" id="248308at2759"/>
<proteinExistence type="predicted"/>
<feature type="compositionally biased region" description="Basic residues" evidence="1">
    <location>
        <begin position="73"/>
        <end position="85"/>
    </location>
</feature>
<dbReference type="Proteomes" id="UP000284403">
    <property type="component" value="Unassembled WGS sequence"/>
</dbReference>